<keyword evidence="3" id="KW-1185">Reference proteome</keyword>
<feature type="region of interest" description="Disordered" evidence="1">
    <location>
        <begin position="1"/>
        <end position="40"/>
    </location>
</feature>
<evidence type="ECO:0000313" key="2">
    <source>
        <dbReference type="EMBL" id="KYQ90682.1"/>
    </source>
</evidence>
<gene>
    <name evidence="2" type="ORF">DLAC_09318</name>
</gene>
<sequence length="135" mass="15110">MSTTVATKNNNHDSDSDNEKKGPKCGPKPPKGPTKPIGDFDVKKEDLGQYSARYLNKLFDKSGKGETPKVTIEEAKRVIFILMSANEFGCTLEPITLTLAFTLLKLSNLDYTTDEHQWCINKIIKNRIVRNCFSG</sequence>
<feature type="compositionally biased region" description="Basic and acidic residues" evidence="1">
    <location>
        <begin position="10"/>
        <end position="22"/>
    </location>
</feature>
<dbReference type="EMBL" id="LODT01000037">
    <property type="protein sequence ID" value="KYQ90682.1"/>
    <property type="molecule type" value="Genomic_DNA"/>
</dbReference>
<dbReference type="Proteomes" id="UP000076078">
    <property type="component" value="Unassembled WGS sequence"/>
</dbReference>
<evidence type="ECO:0000313" key="3">
    <source>
        <dbReference type="Proteomes" id="UP000076078"/>
    </source>
</evidence>
<reference evidence="2 3" key="1">
    <citation type="submission" date="2015-12" db="EMBL/GenBank/DDBJ databases">
        <title>Dictyostelia acquired genes for synthesis and detection of signals that induce cell-type specialization by lateral gene transfer from prokaryotes.</title>
        <authorList>
            <person name="Gloeckner G."/>
            <person name="Schaap P."/>
        </authorList>
    </citation>
    <scope>NUCLEOTIDE SEQUENCE [LARGE SCALE GENOMIC DNA]</scope>
    <source>
        <strain evidence="2 3">TK</strain>
    </source>
</reference>
<protein>
    <submittedName>
        <fullName evidence="2">Uncharacterized protein</fullName>
    </submittedName>
</protein>
<proteinExistence type="predicted"/>
<accession>A0A151Z9R9</accession>
<dbReference type="AlphaFoldDB" id="A0A151Z9R9"/>
<name>A0A151Z9R9_TIELA</name>
<evidence type="ECO:0000256" key="1">
    <source>
        <dbReference type="SAM" id="MobiDB-lite"/>
    </source>
</evidence>
<dbReference type="InParanoid" id="A0A151Z9R9"/>
<comment type="caution">
    <text evidence="2">The sequence shown here is derived from an EMBL/GenBank/DDBJ whole genome shotgun (WGS) entry which is preliminary data.</text>
</comment>
<organism evidence="2 3">
    <name type="scientific">Tieghemostelium lacteum</name>
    <name type="common">Slime mold</name>
    <name type="synonym">Dictyostelium lacteum</name>
    <dbReference type="NCBI Taxonomy" id="361077"/>
    <lineage>
        <taxon>Eukaryota</taxon>
        <taxon>Amoebozoa</taxon>
        <taxon>Evosea</taxon>
        <taxon>Eumycetozoa</taxon>
        <taxon>Dictyostelia</taxon>
        <taxon>Dictyosteliales</taxon>
        <taxon>Raperosteliaceae</taxon>
        <taxon>Tieghemostelium</taxon>
    </lineage>
</organism>